<evidence type="ECO:0000313" key="1">
    <source>
        <dbReference type="EMBL" id="HIS31417.1"/>
    </source>
</evidence>
<dbReference type="EMBL" id="DVIQ01000039">
    <property type="protein sequence ID" value="HIS31417.1"/>
    <property type="molecule type" value="Genomic_DNA"/>
</dbReference>
<proteinExistence type="predicted"/>
<gene>
    <name evidence="1" type="ORF">IAB44_07715</name>
</gene>
<dbReference type="Proteomes" id="UP000823935">
    <property type="component" value="Unassembled WGS sequence"/>
</dbReference>
<comment type="caution">
    <text evidence="1">The sequence shown here is derived from an EMBL/GenBank/DDBJ whole genome shotgun (WGS) entry which is preliminary data.</text>
</comment>
<name>A0A9D1EST3_9FIRM</name>
<reference evidence="1" key="2">
    <citation type="journal article" date="2021" name="PeerJ">
        <title>Extensive microbial diversity within the chicken gut microbiome revealed by metagenomics and culture.</title>
        <authorList>
            <person name="Gilroy R."/>
            <person name="Ravi A."/>
            <person name="Getino M."/>
            <person name="Pursley I."/>
            <person name="Horton D.L."/>
            <person name="Alikhan N.F."/>
            <person name="Baker D."/>
            <person name="Gharbi K."/>
            <person name="Hall N."/>
            <person name="Watson M."/>
            <person name="Adriaenssens E.M."/>
            <person name="Foster-Nyarko E."/>
            <person name="Jarju S."/>
            <person name="Secka A."/>
            <person name="Antonio M."/>
            <person name="Oren A."/>
            <person name="Chaudhuri R.R."/>
            <person name="La Ragione R."/>
            <person name="Hildebrand F."/>
            <person name="Pallen M.J."/>
        </authorList>
    </citation>
    <scope>NUCLEOTIDE SEQUENCE</scope>
    <source>
        <strain evidence="1">CHK190-19873</strain>
    </source>
</reference>
<sequence length="68" mass="7640">MEELKDIMEKFAGTDWDLIALPARQWLDGIQTDKSVLAEAIKQADEQCGNCGCELDPLYKRALKLLGE</sequence>
<accession>A0A9D1EST3</accession>
<reference evidence="1" key="1">
    <citation type="submission" date="2020-10" db="EMBL/GenBank/DDBJ databases">
        <authorList>
            <person name="Gilroy R."/>
        </authorList>
    </citation>
    <scope>NUCLEOTIDE SEQUENCE</scope>
    <source>
        <strain evidence="1">CHK190-19873</strain>
    </source>
</reference>
<evidence type="ECO:0000313" key="2">
    <source>
        <dbReference type="Proteomes" id="UP000823935"/>
    </source>
</evidence>
<protein>
    <submittedName>
        <fullName evidence="1">Uncharacterized protein</fullName>
    </submittedName>
</protein>
<dbReference type="AlphaFoldDB" id="A0A9D1EST3"/>
<organism evidence="1 2">
    <name type="scientific">Candidatus Limivivens intestinipullorum</name>
    <dbReference type="NCBI Taxonomy" id="2840858"/>
    <lineage>
        <taxon>Bacteria</taxon>
        <taxon>Bacillati</taxon>
        <taxon>Bacillota</taxon>
        <taxon>Clostridia</taxon>
        <taxon>Lachnospirales</taxon>
        <taxon>Lachnospiraceae</taxon>
        <taxon>Lachnospiraceae incertae sedis</taxon>
        <taxon>Candidatus Limivivens</taxon>
    </lineage>
</organism>